<dbReference type="GO" id="GO:0005634">
    <property type="term" value="C:nucleus"/>
    <property type="evidence" value="ECO:0007669"/>
    <property type="project" value="TreeGrafter"/>
</dbReference>
<comment type="caution">
    <text evidence="3">The sequence shown here is derived from an EMBL/GenBank/DDBJ whole genome shotgun (WGS) entry which is preliminary data.</text>
</comment>
<evidence type="ECO:0000313" key="4">
    <source>
        <dbReference type="Proteomes" id="UP001385951"/>
    </source>
</evidence>
<dbReference type="EMBL" id="JASBNA010000001">
    <property type="protein sequence ID" value="KAK7695766.1"/>
    <property type="molecule type" value="Genomic_DNA"/>
</dbReference>
<dbReference type="PANTHER" id="PTHR12794">
    <property type="entry name" value="GEMIN2"/>
    <property type="match status" value="1"/>
</dbReference>
<evidence type="ECO:0000256" key="1">
    <source>
        <dbReference type="ARBA" id="ARBA00025758"/>
    </source>
</evidence>
<dbReference type="AlphaFoldDB" id="A0AAW0GQK1"/>
<feature type="compositionally biased region" description="Basic residues" evidence="2">
    <location>
        <begin position="151"/>
        <end position="165"/>
    </location>
</feature>
<proteinExistence type="inferred from homology"/>
<dbReference type="GO" id="GO:0000387">
    <property type="term" value="P:spliceosomal snRNP assembly"/>
    <property type="evidence" value="ECO:0007669"/>
    <property type="project" value="InterPro"/>
</dbReference>
<dbReference type="PANTHER" id="PTHR12794:SF0">
    <property type="entry name" value="GEM-ASSOCIATED PROTEIN 2"/>
    <property type="match status" value="1"/>
</dbReference>
<keyword evidence="4" id="KW-1185">Reference proteome</keyword>
<gene>
    <name evidence="3" type="ORF">QCA50_000403</name>
</gene>
<dbReference type="InterPro" id="IPR035426">
    <property type="entry name" value="Gemin2/Brr1"/>
</dbReference>
<comment type="similarity">
    <text evidence="1">Belongs to the gemin-2 family.</text>
</comment>
<organism evidence="3 4">
    <name type="scientific">Cerrena zonata</name>
    <dbReference type="NCBI Taxonomy" id="2478898"/>
    <lineage>
        <taxon>Eukaryota</taxon>
        <taxon>Fungi</taxon>
        <taxon>Dikarya</taxon>
        <taxon>Basidiomycota</taxon>
        <taxon>Agaricomycotina</taxon>
        <taxon>Agaricomycetes</taxon>
        <taxon>Polyporales</taxon>
        <taxon>Cerrenaceae</taxon>
        <taxon>Cerrena</taxon>
    </lineage>
</organism>
<accession>A0AAW0GQK1</accession>
<dbReference type="Proteomes" id="UP001385951">
    <property type="component" value="Unassembled WGS sequence"/>
</dbReference>
<feature type="region of interest" description="Disordered" evidence="2">
    <location>
        <begin position="147"/>
        <end position="171"/>
    </location>
</feature>
<reference evidence="3 4" key="1">
    <citation type="submission" date="2022-09" db="EMBL/GenBank/DDBJ databases">
        <authorList>
            <person name="Palmer J.M."/>
        </authorList>
    </citation>
    <scope>NUCLEOTIDE SEQUENCE [LARGE SCALE GENOMIC DNA]</scope>
    <source>
        <strain evidence="3 4">DSM 7382</strain>
    </source>
</reference>
<evidence type="ECO:0000256" key="2">
    <source>
        <dbReference type="SAM" id="MobiDB-lite"/>
    </source>
</evidence>
<name>A0AAW0GQK1_9APHY</name>
<feature type="region of interest" description="Disordered" evidence="2">
    <location>
        <begin position="213"/>
        <end position="239"/>
    </location>
</feature>
<feature type="region of interest" description="Disordered" evidence="2">
    <location>
        <begin position="1"/>
        <end position="24"/>
    </location>
</feature>
<protein>
    <submittedName>
        <fullName evidence="3">Uncharacterized protein</fullName>
    </submittedName>
</protein>
<dbReference type="Pfam" id="PF04938">
    <property type="entry name" value="SIP1"/>
    <property type="match status" value="1"/>
</dbReference>
<dbReference type="Gene3D" id="1.20.58.1070">
    <property type="match status" value="1"/>
</dbReference>
<evidence type="ECO:0000313" key="3">
    <source>
        <dbReference type="EMBL" id="KAK7695766.1"/>
    </source>
</evidence>
<dbReference type="GO" id="GO:0032797">
    <property type="term" value="C:SMN complex"/>
    <property type="evidence" value="ECO:0007669"/>
    <property type="project" value="TreeGrafter"/>
</dbReference>
<sequence>MAPSSKRKWNEVDDDDDEPSLGRQVLPVANLPRDFDGVPEDGLQYLFTVRRDAELLPRTTRVPNPYEIQEKPASPVRGGETVSVAQGYIPSQEWQDTFLRHFKYFRQNRLQPTNQPPTPGHSGKVVPDKKDRDAWWAFVSGEPDAIWNPPKKPKVAKTLKPRGSRGMRGFSEDIPYDDVQVATTSSQTWSVNDVGEVELVKIEQTSPEVPAFNAATEDPRTESPLGPADSTPTTAKVMQREPTPSLLRGIDHRYSLHLLMYFTHWINLRLEQPHPRVSNITETHARWMFSLLSRVEDYVSADEMSLLRSLARACMALLKERLQHRLAEDPSDLDDRIISESSCWMIIIAVIGLWAQRDLWMDVESMLSEIQPRVS</sequence>